<sequence>MLIFGRLLVGWVSKKLSVILAPFLIGTRYTSFGRHFTKVDKLKERLFCRRRSHYAIPVLFSFEKELAAESLRRKENEMQKALDDLTNPDTNSDIQLFIESRKKKRARRALDATVESVVTLGFPREAATLEIDRRRPGILGLKLQATDNQLSGFG</sequence>
<protein>
    <submittedName>
        <fullName evidence="1">Uncharacterized protein</fullName>
    </submittedName>
</protein>
<organism evidence="1 2">
    <name type="scientific">Helianthus annuus</name>
    <name type="common">Common sunflower</name>
    <dbReference type="NCBI Taxonomy" id="4232"/>
    <lineage>
        <taxon>Eukaryota</taxon>
        <taxon>Viridiplantae</taxon>
        <taxon>Streptophyta</taxon>
        <taxon>Embryophyta</taxon>
        <taxon>Tracheophyta</taxon>
        <taxon>Spermatophyta</taxon>
        <taxon>Magnoliopsida</taxon>
        <taxon>eudicotyledons</taxon>
        <taxon>Gunneridae</taxon>
        <taxon>Pentapetalae</taxon>
        <taxon>asterids</taxon>
        <taxon>campanulids</taxon>
        <taxon>Asterales</taxon>
        <taxon>Asteraceae</taxon>
        <taxon>Asteroideae</taxon>
        <taxon>Heliantheae alliance</taxon>
        <taxon>Heliantheae</taxon>
        <taxon>Helianthus</taxon>
    </lineage>
</organism>
<reference evidence="2" key="1">
    <citation type="journal article" date="2017" name="Nature">
        <title>The sunflower genome provides insights into oil metabolism, flowering and Asterid evolution.</title>
        <authorList>
            <person name="Badouin H."/>
            <person name="Gouzy J."/>
            <person name="Grassa C.J."/>
            <person name="Murat F."/>
            <person name="Staton S.E."/>
            <person name="Cottret L."/>
            <person name="Lelandais-Briere C."/>
            <person name="Owens G.L."/>
            <person name="Carrere S."/>
            <person name="Mayjonade B."/>
            <person name="Legrand L."/>
            <person name="Gill N."/>
            <person name="Kane N.C."/>
            <person name="Bowers J.E."/>
            <person name="Hubner S."/>
            <person name="Bellec A."/>
            <person name="Berard A."/>
            <person name="Berges H."/>
            <person name="Blanchet N."/>
            <person name="Boniface M.C."/>
            <person name="Brunel D."/>
            <person name="Catrice O."/>
            <person name="Chaidir N."/>
            <person name="Claudel C."/>
            <person name="Donnadieu C."/>
            <person name="Faraut T."/>
            <person name="Fievet G."/>
            <person name="Helmstetter N."/>
            <person name="King M."/>
            <person name="Knapp S.J."/>
            <person name="Lai Z."/>
            <person name="Le Paslier M.C."/>
            <person name="Lippi Y."/>
            <person name="Lorenzon L."/>
            <person name="Mandel J.R."/>
            <person name="Marage G."/>
            <person name="Marchand G."/>
            <person name="Marquand E."/>
            <person name="Bret-Mestries E."/>
            <person name="Morien E."/>
            <person name="Nambeesan S."/>
            <person name="Nguyen T."/>
            <person name="Pegot-Espagnet P."/>
            <person name="Pouilly N."/>
            <person name="Raftis F."/>
            <person name="Sallet E."/>
            <person name="Schiex T."/>
            <person name="Thomas J."/>
            <person name="Vandecasteele C."/>
            <person name="Vares D."/>
            <person name="Vear F."/>
            <person name="Vautrin S."/>
            <person name="Crespi M."/>
            <person name="Mangin B."/>
            <person name="Burke J.M."/>
            <person name="Salse J."/>
            <person name="Munos S."/>
            <person name="Vincourt P."/>
            <person name="Rieseberg L.H."/>
            <person name="Langlade N.B."/>
        </authorList>
    </citation>
    <scope>NUCLEOTIDE SEQUENCE [LARGE SCALE GENOMIC DNA]</scope>
    <source>
        <strain evidence="2">cv. SF193</strain>
    </source>
</reference>
<dbReference type="AlphaFoldDB" id="A0A251UYN3"/>
<evidence type="ECO:0000313" key="2">
    <source>
        <dbReference type="Proteomes" id="UP000215914"/>
    </source>
</evidence>
<dbReference type="Proteomes" id="UP000215914">
    <property type="component" value="Chromosome 4"/>
</dbReference>
<gene>
    <name evidence="1" type="ORF">HannXRQ_Chr04g0107841</name>
</gene>
<accession>A0A251UYN3</accession>
<proteinExistence type="predicted"/>
<keyword evidence="2" id="KW-1185">Reference proteome</keyword>
<dbReference type="InParanoid" id="A0A251UYN3"/>
<name>A0A251UYN3_HELAN</name>
<dbReference type="EMBL" id="CM007893">
    <property type="protein sequence ID" value="OTG28139.1"/>
    <property type="molecule type" value="Genomic_DNA"/>
</dbReference>
<dbReference type="STRING" id="4232.A0A251UYN3"/>
<evidence type="ECO:0000313" key="1">
    <source>
        <dbReference type="EMBL" id="OTG28139.1"/>
    </source>
</evidence>